<feature type="compositionally biased region" description="Low complexity" evidence="5">
    <location>
        <begin position="313"/>
        <end position="324"/>
    </location>
</feature>
<sequence>MGKEPALHSLSRNRSRCHTTCQMGKLRSANDHSAAWTAKNSVDHKAREDLIFSAISTPPPAPNLCSFLLHWAHISTTNLRPRRQAAMPRTTLPIRALSKRAPTCAAGAPTWWNNAQGATPCNSDSYYPVTLAQLCMCNTVAYNLGSACQDCQRGSTDQGILFSTYVTGGDGCVAPITSLPDSVNPVQQIPEWALIDTSTTFWSYNIAQSVANSGSTTTSSESATTTLSPSTTIMDGSPTITLSDPTGSAPSTTAPPPSTSKSTNAGAIGGGVAGGVVFLLLVIGLLLFLRRRRARKSHGNANAVVGAIGGRNGSTSSESSLTESGKAPGSSSHYTPHSQMAQLNHSGGSGSINPSHSTSALNTPVDAPPVPPIAHEYAASSTAYSRSHDHTSIAPSRSHATSPTPSAPAVQKVKRVPVRYSEDDIARADEEDKRANALSSSPPRKKQEFLACIRACSGFCSPIYALARHKGRCVAFLWSV</sequence>
<comment type="subcellular location">
    <subcellularLocation>
        <location evidence="1">Membrane</location>
        <topology evidence="1">Single-pass membrane protein</topology>
    </subcellularLocation>
</comment>
<dbReference type="EMBL" id="AFRT01000478">
    <property type="protein sequence ID" value="ELU43826.1"/>
    <property type="molecule type" value="Genomic_DNA"/>
</dbReference>
<dbReference type="PANTHER" id="PTHR15549:SF26">
    <property type="entry name" value="AXIAL BUDDING PATTERN PROTEIN 2-RELATED"/>
    <property type="match status" value="1"/>
</dbReference>
<organism evidence="7 8">
    <name type="scientific">Thanatephorus cucumeris (strain AG1-IA)</name>
    <name type="common">Rice sheath blight fungus</name>
    <name type="synonym">Rhizoctonia solani</name>
    <dbReference type="NCBI Taxonomy" id="983506"/>
    <lineage>
        <taxon>Eukaryota</taxon>
        <taxon>Fungi</taxon>
        <taxon>Dikarya</taxon>
        <taxon>Basidiomycota</taxon>
        <taxon>Agaricomycotina</taxon>
        <taxon>Agaricomycetes</taxon>
        <taxon>Cantharellales</taxon>
        <taxon>Ceratobasidiaceae</taxon>
        <taxon>Rhizoctonia</taxon>
        <taxon>Rhizoctonia solani AG-1</taxon>
    </lineage>
</organism>
<feature type="region of interest" description="Disordered" evidence="5">
    <location>
        <begin position="304"/>
        <end position="417"/>
    </location>
</feature>
<dbReference type="PANTHER" id="PTHR15549">
    <property type="entry name" value="PAIRED IMMUNOGLOBULIN-LIKE TYPE 2 RECEPTOR"/>
    <property type="match status" value="1"/>
</dbReference>
<evidence type="ECO:0000256" key="4">
    <source>
        <dbReference type="ARBA" id="ARBA00023136"/>
    </source>
</evidence>
<comment type="caution">
    <text evidence="7">The sequence shown here is derived from an EMBL/GenBank/DDBJ whole genome shotgun (WGS) entry which is preliminary data.</text>
</comment>
<reference evidence="7 8" key="1">
    <citation type="journal article" date="2013" name="Nat. Commun.">
        <title>The evolution and pathogenic mechanisms of the rice sheath blight pathogen.</title>
        <authorList>
            <person name="Zheng A."/>
            <person name="Lin R."/>
            <person name="Xu L."/>
            <person name="Qin P."/>
            <person name="Tang C."/>
            <person name="Ai P."/>
            <person name="Zhang D."/>
            <person name="Liu Y."/>
            <person name="Sun Z."/>
            <person name="Feng H."/>
            <person name="Wang Y."/>
            <person name="Chen Y."/>
            <person name="Liang X."/>
            <person name="Fu R."/>
            <person name="Li Q."/>
            <person name="Zhang J."/>
            <person name="Yu X."/>
            <person name="Xie Z."/>
            <person name="Ding L."/>
            <person name="Guan P."/>
            <person name="Tang J."/>
            <person name="Liang Y."/>
            <person name="Wang S."/>
            <person name="Deng Q."/>
            <person name="Li S."/>
            <person name="Zhu J."/>
            <person name="Wang L."/>
            <person name="Liu H."/>
            <person name="Li P."/>
        </authorList>
    </citation>
    <scope>NUCLEOTIDE SEQUENCE [LARGE SCALE GENOMIC DNA]</scope>
    <source>
        <strain evidence="8">AG-1 IA</strain>
    </source>
</reference>
<dbReference type="InterPro" id="IPR051694">
    <property type="entry name" value="Immunoregulatory_rcpt-like"/>
</dbReference>
<feature type="compositionally biased region" description="Low complexity" evidence="5">
    <location>
        <begin position="213"/>
        <end position="232"/>
    </location>
</feature>
<keyword evidence="2 6" id="KW-0812">Transmembrane</keyword>
<feature type="compositionally biased region" description="Polar residues" evidence="5">
    <location>
        <begin position="393"/>
        <end position="404"/>
    </location>
</feature>
<evidence type="ECO:0000313" key="7">
    <source>
        <dbReference type="EMBL" id="ELU43826.1"/>
    </source>
</evidence>
<feature type="region of interest" description="Disordered" evidence="5">
    <location>
        <begin position="212"/>
        <end position="265"/>
    </location>
</feature>
<proteinExistence type="predicted"/>
<feature type="compositionally biased region" description="Polar residues" evidence="5">
    <location>
        <begin position="329"/>
        <end position="362"/>
    </location>
</feature>
<keyword evidence="4 6" id="KW-0472">Membrane</keyword>
<evidence type="ECO:0000256" key="3">
    <source>
        <dbReference type="ARBA" id="ARBA00022989"/>
    </source>
</evidence>
<evidence type="ECO:0000256" key="6">
    <source>
        <dbReference type="SAM" id="Phobius"/>
    </source>
</evidence>
<dbReference type="GO" id="GO:0016020">
    <property type="term" value="C:membrane"/>
    <property type="evidence" value="ECO:0007669"/>
    <property type="project" value="UniProtKB-SubCell"/>
</dbReference>
<dbReference type="Proteomes" id="UP000011668">
    <property type="component" value="Unassembled WGS sequence"/>
</dbReference>
<feature type="transmembrane region" description="Helical" evidence="6">
    <location>
        <begin position="265"/>
        <end position="289"/>
    </location>
</feature>
<name>L8X0K4_THACA</name>
<keyword evidence="3 6" id="KW-1133">Transmembrane helix</keyword>
<dbReference type="OrthoDB" id="2576311at2759"/>
<dbReference type="HOGENOM" id="CLU_044895_0_0_1"/>
<dbReference type="GO" id="GO:0071944">
    <property type="term" value="C:cell periphery"/>
    <property type="evidence" value="ECO:0007669"/>
    <property type="project" value="UniProtKB-ARBA"/>
</dbReference>
<dbReference type="Gene3D" id="1.20.5.510">
    <property type="entry name" value="Single helix bin"/>
    <property type="match status" value="1"/>
</dbReference>
<keyword evidence="8" id="KW-1185">Reference proteome</keyword>
<evidence type="ECO:0000256" key="2">
    <source>
        <dbReference type="ARBA" id="ARBA00022692"/>
    </source>
</evidence>
<dbReference type="AlphaFoldDB" id="L8X0K4"/>
<accession>L8X0K4</accession>
<evidence type="ECO:0000256" key="5">
    <source>
        <dbReference type="SAM" id="MobiDB-lite"/>
    </source>
</evidence>
<protein>
    <submittedName>
        <fullName evidence="7">SKG6 domain-containing protein</fullName>
    </submittedName>
</protein>
<evidence type="ECO:0000256" key="1">
    <source>
        <dbReference type="ARBA" id="ARBA00004167"/>
    </source>
</evidence>
<gene>
    <name evidence="7" type="ORF">AG1IA_02143</name>
</gene>
<dbReference type="STRING" id="983506.L8X0K4"/>
<evidence type="ECO:0000313" key="8">
    <source>
        <dbReference type="Proteomes" id="UP000011668"/>
    </source>
</evidence>